<dbReference type="Proteomes" id="UP000192478">
    <property type="component" value="Chromosome"/>
</dbReference>
<reference evidence="3 5" key="2">
    <citation type="submission" date="2017-03" db="EMBL/GenBank/DDBJ databases">
        <title>Complete sequence of Clostridium formicaceticum DSM 92.</title>
        <authorList>
            <person name="Poehlein A."/>
            <person name="Karl M."/>
            <person name="Bengelsdorf F.R."/>
            <person name="Duerre P."/>
            <person name="Daniel R."/>
        </authorList>
    </citation>
    <scope>NUCLEOTIDE SEQUENCE [LARGE SCALE GENOMIC DNA]</scope>
    <source>
        <strain evidence="3 5">DSM 92</strain>
    </source>
</reference>
<reference evidence="2 4" key="1">
    <citation type="submission" date="2016-10" db="EMBL/GenBank/DDBJ databases">
        <title>Complete Genome Sequence of Acetogen Clostridium formicoaceticum ATCC 27076.</title>
        <authorList>
            <person name="Bao T."/>
            <person name="Cheng C."/>
            <person name="Zhao J."/>
            <person name="Yang S.-T."/>
            <person name="Wang J."/>
            <person name="Wang M."/>
        </authorList>
    </citation>
    <scope>NUCLEOTIDE SEQUENCE [LARGE SCALE GENOMIC DNA]</scope>
    <source>
        <strain evidence="2 4">ATCC 27076</strain>
    </source>
</reference>
<evidence type="ECO:0000313" key="4">
    <source>
        <dbReference type="Proteomes" id="UP000177894"/>
    </source>
</evidence>
<dbReference type="EMBL" id="CP017603">
    <property type="protein sequence ID" value="AOY76567.1"/>
    <property type="molecule type" value="Genomic_DNA"/>
</dbReference>
<evidence type="ECO:0000313" key="2">
    <source>
        <dbReference type="EMBL" id="AOY76567.1"/>
    </source>
</evidence>
<dbReference type="EMBL" id="CP020559">
    <property type="protein sequence ID" value="ARE86986.1"/>
    <property type="molecule type" value="Genomic_DNA"/>
</dbReference>
<name>A0AAC9WFP7_9CLOT</name>
<accession>A0AAC9WFP7</accession>
<keyword evidence="4" id="KW-1185">Reference proteome</keyword>
<evidence type="ECO:0000256" key="1">
    <source>
        <dbReference type="SAM" id="Coils"/>
    </source>
</evidence>
<dbReference type="Proteomes" id="UP000177894">
    <property type="component" value="Chromosome"/>
</dbReference>
<sequence>MFFLHRAGDERGEIGYISIKGVKGMTRTTKVSSVANRRIHNLYVDRVRSVNRAEGTEAVGPVDKVKNQTAFPSAGYLMMSDTFYENLEELKREYKKFYHNHRKLEEAIKELDYHDDQFMEHMKNLIEKYNDAINSLKMLDKVLGTNHIRGIEEILEIFRDPLAEIGITINEEKEMVMEEEVFAKKVKDYSNTLTFLFEPVKGMVIRLYKAFKNIKHPSKNAINKQYDGPVDGEVAGMMINEKT</sequence>
<evidence type="ECO:0000313" key="5">
    <source>
        <dbReference type="Proteomes" id="UP000192478"/>
    </source>
</evidence>
<protein>
    <submittedName>
        <fullName evidence="3">Uncharacterized protein</fullName>
    </submittedName>
</protein>
<feature type="coiled-coil region" evidence="1">
    <location>
        <begin position="87"/>
        <end position="139"/>
    </location>
</feature>
<dbReference type="AlphaFoldDB" id="A0AAC9WFP7"/>
<proteinExistence type="predicted"/>
<gene>
    <name evidence="2" type="ORF">BJL90_12280</name>
    <name evidence="3" type="ORF">CLFO_13710</name>
</gene>
<organism evidence="3 5">
    <name type="scientific">Clostridium formicaceticum</name>
    <dbReference type="NCBI Taxonomy" id="1497"/>
    <lineage>
        <taxon>Bacteria</taxon>
        <taxon>Bacillati</taxon>
        <taxon>Bacillota</taxon>
        <taxon>Clostridia</taxon>
        <taxon>Eubacteriales</taxon>
        <taxon>Clostridiaceae</taxon>
        <taxon>Clostridium</taxon>
    </lineage>
</organism>
<keyword evidence="1" id="KW-0175">Coiled coil</keyword>
<dbReference type="KEGG" id="cfm:BJL90_12280"/>
<evidence type="ECO:0000313" key="3">
    <source>
        <dbReference type="EMBL" id="ARE86986.1"/>
    </source>
</evidence>